<comment type="subcellular location">
    <subcellularLocation>
        <location evidence="1">Plastid</location>
        <location evidence="1">Chloroplast</location>
    </subcellularLocation>
</comment>
<dbReference type="Pfam" id="PF00128">
    <property type="entry name" value="Alpha-amylase"/>
    <property type="match status" value="1"/>
</dbReference>
<dbReference type="GO" id="GO:0019252">
    <property type="term" value="P:starch biosynthetic process"/>
    <property type="evidence" value="ECO:0007669"/>
    <property type="project" value="InterPro"/>
</dbReference>
<dbReference type="Gene3D" id="3.20.20.80">
    <property type="entry name" value="Glycosidases"/>
    <property type="match status" value="1"/>
</dbReference>
<dbReference type="InterPro" id="IPR044096">
    <property type="entry name" value="AmyAc_plant_ISA2"/>
</dbReference>
<dbReference type="SUPFAM" id="SSF51445">
    <property type="entry name" value="(Trans)glycosidases"/>
    <property type="match status" value="1"/>
</dbReference>
<evidence type="ECO:0000313" key="8">
    <source>
        <dbReference type="Proteomes" id="UP001177140"/>
    </source>
</evidence>
<dbReference type="SUPFAM" id="SSF81296">
    <property type="entry name" value="E set domains"/>
    <property type="match status" value="1"/>
</dbReference>
<dbReference type="Gene3D" id="2.60.40.1180">
    <property type="entry name" value="Golgi alpha-mannosidase II"/>
    <property type="match status" value="1"/>
</dbReference>
<keyword evidence="3" id="KW-0150">Chloroplast</keyword>
<keyword evidence="4" id="KW-0934">Plastid</keyword>
<evidence type="ECO:0000313" key="7">
    <source>
        <dbReference type="EMBL" id="MCL7050423.1"/>
    </source>
</evidence>
<keyword evidence="8" id="KW-1185">Reference proteome</keyword>
<evidence type="ECO:0000256" key="3">
    <source>
        <dbReference type="ARBA" id="ARBA00022528"/>
    </source>
</evidence>
<evidence type="ECO:0000256" key="2">
    <source>
        <dbReference type="ARBA" id="ARBA00008061"/>
    </source>
</evidence>
<dbReference type="InterPro" id="IPR044505">
    <property type="entry name" value="GlgX_Isoamylase_N_E_set"/>
</dbReference>
<name>A0AA41W087_PAPNU</name>
<evidence type="ECO:0000256" key="1">
    <source>
        <dbReference type="ARBA" id="ARBA00004229"/>
    </source>
</evidence>
<dbReference type="Pfam" id="PF02922">
    <property type="entry name" value="CBM_48"/>
    <property type="match status" value="1"/>
</dbReference>
<dbReference type="CDD" id="cd11346">
    <property type="entry name" value="AmyAc_plant_IsoA"/>
    <property type="match status" value="1"/>
</dbReference>
<dbReference type="InterPro" id="IPR006047">
    <property type="entry name" value="GH13_cat_dom"/>
</dbReference>
<keyword evidence="5" id="KW-0809">Transit peptide</keyword>
<dbReference type="InterPro" id="IPR014756">
    <property type="entry name" value="Ig_E-set"/>
</dbReference>
<reference evidence="7" key="1">
    <citation type="submission" date="2022-03" db="EMBL/GenBank/DDBJ databases">
        <title>A functionally conserved STORR gene fusion in Papaver species that diverged 16.8 million years ago.</title>
        <authorList>
            <person name="Catania T."/>
        </authorList>
    </citation>
    <scope>NUCLEOTIDE SEQUENCE</scope>
    <source>
        <strain evidence="7">S-191538</strain>
    </source>
</reference>
<dbReference type="InterPro" id="IPR017853">
    <property type="entry name" value="GH"/>
</dbReference>
<accession>A0AA41W087</accession>
<dbReference type="InterPro" id="IPR013780">
    <property type="entry name" value="Glyco_hydro_b"/>
</dbReference>
<dbReference type="CDD" id="cd02856">
    <property type="entry name" value="E_set_GDE_Isoamylase_N"/>
    <property type="match status" value="1"/>
</dbReference>
<dbReference type="SUPFAM" id="SSF51011">
    <property type="entry name" value="Glycosyl hydrolase domain"/>
    <property type="match status" value="1"/>
</dbReference>
<evidence type="ECO:0000256" key="5">
    <source>
        <dbReference type="ARBA" id="ARBA00022946"/>
    </source>
</evidence>
<dbReference type="InterPro" id="IPR013783">
    <property type="entry name" value="Ig-like_fold"/>
</dbReference>
<dbReference type="InterPro" id="IPR004193">
    <property type="entry name" value="Glyco_hydro_13_N"/>
</dbReference>
<dbReference type="Proteomes" id="UP001177140">
    <property type="component" value="Unassembled WGS sequence"/>
</dbReference>
<dbReference type="Gene3D" id="2.60.40.10">
    <property type="entry name" value="Immunoglobulins"/>
    <property type="match status" value="1"/>
</dbReference>
<evidence type="ECO:0000259" key="6">
    <source>
        <dbReference type="SMART" id="SM00642"/>
    </source>
</evidence>
<dbReference type="GO" id="GO:0019156">
    <property type="term" value="F:isoamylase activity"/>
    <property type="evidence" value="ECO:0007669"/>
    <property type="project" value="InterPro"/>
</dbReference>
<sequence length="885" mass="98633">MESLSPMLRICTHHLSNGAVKVPVCFYHQNKGSYCLKRMNSLRGGDLFSGVRGLNVARSPNISLDLNVAVAAAAQSSGYQTTELYTRTIEELENVSSYLFRTEAGGEVKVIVGKRNMKHVVYIGVSSLPNNKDELVLNWGMYRSDSSSFLPLDPLILASGTRPNTTQTPLVQESVGRFSSELEFELSQGPFYLSFLLLSLSSAASSNNSEIRSHRQTDFCVPVGISSGYPAPLGISFSNDNSVNFALISRNSESIILCLYGEMPDNPSLEIELDPYVNSTGDVWHISLENVDPYKSYGFRYKVDMIAGKQNVSQASRVFLDPYAKVLNSFFRNQPESASVIKSLGCLCREPTFDWSGDTRLCLPMENLVVYRLNVARFTENKSSQVPADIAGTFNGLAHKIGHFKALGVNAILLEPVFHFDEQKGPYFPYHFFSPTNLYGPARDAASAINSMKEMVKRFHANNMEVLLEVIFTSNAEGGVSLSQAIGYDDAVVTGGTSLNCNDPIVQRFILDSLRYWVTEFHIDGFCFLNASALCRGSNGEYLSRPPLIEAIAFDPLLSSTKIIADFWDPRELVFKEIRFPHWKRWAQINNRFSHDVRNFIRGEGLLSNLATRFCGSGDIFLDGRGPPFSFNYVTRNFGLPLVDLVSFSSDELSSELSWNCGVEGPTNKAVVLDRRLKQIRNFLFILYISLGVPVLNMGDECGRSSNGSPSYNERKSFDWEDLKTGYGLQMTQYIAFLSSLRLRRGDVFQKRSFMLEKNLDWIGSKETQPRWEDPSSKFLALTMKADGDITKSSPESSHKVGDLFIAFNASEHSESVNLPPNSEGMTWVRLIDTALPFPGFFLTDGACVIEKTEGVVAYEMKSLSCALFEARTSNLDEVIIKSIV</sequence>
<comment type="caution">
    <text evidence="7">The sequence shown here is derived from an EMBL/GenBank/DDBJ whole genome shotgun (WGS) entry which is preliminary data.</text>
</comment>
<dbReference type="PANTHER" id="PTHR43002">
    <property type="entry name" value="GLYCOGEN DEBRANCHING ENZYME"/>
    <property type="match status" value="1"/>
</dbReference>
<dbReference type="AlphaFoldDB" id="A0AA41W087"/>
<dbReference type="SMART" id="SM00642">
    <property type="entry name" value="Aamy"/>
    <property type="match status" value="1"/>
</dbReference>
<evidence type="ECO:0000256" key="4">
    <source>
        <dbReference type="ARBA" id="ARBA00022640"/>
    </source>
</evidence>
<organism evidence="7 8">
    <name type="scientific">Papaver nudicaule</name>
    <name type="common">Iceland poppy</name>
    <dbReference type="NCBI Taxonomy" id="74823"/>
    <lineage>
        <taxon>Eukaryota</taxon>
        <taxon>Viridiplantae</taxon>
        <taxon>Streptophyta</taxon>
        <taxon>Embryophyta</taxon>
        <taxon>Tracheophyta</taxon>
        <taxon>Spermatophyta</taxon>
        <taxon>Magnoliopsida</taxon>
        <taxon>Ranunculales</taxon>
        <taxon>Papaveraceae</taxon>
        <taxon>Papaveroideae</taxon>
        <taxon>Papaver</taxon>
    </lineage>
</organism>
<dbReference type="Pfam" id="PF21156">
    <property type="entry name" value="ISOA1-3_C"/>
    <property type="match status" value="1"/>
</dbReference>
<dbReference type="GO" id="GO:0009507">
    <property type="term" value="C:chloroplast"/>
    <property type="evidence" value="ECO:0007669"/>
    <property type="project" value="UniProtKB-SubCell"/>
</dbReference>
<feature type="domain" description="Glycosyl hydrolase family 13 catalytic" evidence="6">
    <location>
        <begin position="372"/>
        <end position="744"/>
    </location>
</feature>
<comment type="similarity">
    <text evidence="2">Belongs to the glycosyl hydrolase 13 family.</text>
</comment>
<proteinExistence type="inferred from homology"/>
<dbReference type="EMBL" id="JAJJMA010327661">
    <property type="protein sequence ID" value="MCL7050423.1"/>
    <property type="molecule type" value="Genomic_DNA"/>
</dbReference>
<dbReference type="InterPro" id="IPR048650">
    <property type="entry name" value="ISOA1-3-like_C"/>
</dbReference>
<gene>
    <name evidence="7" type="ORF">MKW94_030434</name>
</gene>
<protein>
    <recommendedName>
        <fullName evidence="6">Glycosyl hydrolase family 13 catalytic domain-containing protein</fullName>
    </recommendedName>
</protein>